<evidence type="ECO:0000256" key="3">
    <source>
        <dbReference type="ARBA" id="ARBA00022692"/>
    </source>
</evidence>
<dbReference type="PROSITE" id="PS50850">
    <property type="entry name" value="MFS"/>
    <property type="match status" value="1"/>
</dbReference>
<evidence type="ECO:0000256" key="4">
    <source>
        <dbReference type="ARBA" id="ARBA00022989"/>
    </source>
</evidence>
<proteinExistence type="predicted"/>
<reference evidence="8" key="1">
    <citation type="submission" date="2020-11" db="EMBL/GenBank/DDBJ databases">
        <authorList>
            <person name="Tran Van P."/>
        </authorList>
    </citation>
    <scope>NUCLEOTIDE SEQUENCE</scope>
</reference>
<evidence type="ECO:0000256" key="1">
    <source>
        <dbReference type="ARBA" id="ARBA00004141"/>
    </source>
</evidence>
<comment type="subcellular location">
    <subcellularLocation>
        <location evidence="1">Membrane</location>
        <topology evidence="1">Multi-pass membrane protein</topology>
    </subcellularLocation>
</comment>
<dbReference type="InterPro" id="IPR020846">
    <property type="entry name" value="MFS_dom"/>
</dbReference>
<name>A0A7R9IKP2_9NEOP</name>
<sequence>MYFRVTLYAEFLPTKQRAKCVVLLDWLPESARYHIASDQTEKALTTLEKIALDNGKPMLLGRLVVDDDSSNPSRRGRIKDLLSPELCRTSLLLWFICRIFLTTMLFIARGIIAGVFQASYVYTPEVYPTQLRSVGVGTCSAMARLGAMVTPYVAQVLIQSSLVLATAVYGVFSLLAAVACLMLPIETKGKEMKESMRQQPM</sequence>
<dbReference type="PANTHER" id="PTHR23511">
    <property type="entry name" value="SYNAPTIC VESICLE GLYCOPROTEIN 2"/>
    <property type="match status" value="1"/>
</dbReference>
<dbReference type="EMBL" id="OE003485">
    <property type="protein sequence ID" value="CAD7460198.1"/>
    <property type="molecule type" value="Genomic_DNA"/>
</dbReference>
<keyword evidence="4 6" id="KW-1133">Transmembrane helix</keyword>
<dbReference type="GO" id="GO:0016020">
    <property type="term" value="C:membrane"/>
    <property type="evidence" value="ECO:0007669"/>
    <property type="project" value="UniProtKB-SubCell"/>
</dbReference>
<feature type="transmembrane region" description="Helical" evidence="6">
    <location>
        <begin position="91"/>
        <end position="116"/>
    </location>
</feature>
<dbReference type="GO" id="GO:0022857">
    <property type="term" value="F:transmembrane transporter activity"/>
    <property type="evidence" value="ECO:0007669"/>
    <property type="project" value="InterPro"/>
</dbReference>
<keyword evidence="3 6" id="KW-0812">Transmembrane</keyword>
<feature type="transmembrane region" description="Helical" evidence="6">
    <location>
        <begin position="162"/>
        <end position="183"/>
    </location>
</feature>
<dbReference type="AlphaFoldDB" id="A0A7R9IKP2"/>
<feature type="domain" description="Major facilitator superfamily (MFS) profile" evidence="7">
    <location>
        <begin position="1"/>
        <end position="188"/>
    </location>
</feature>
<keyword evidence="5 6" id="KW-0472">Membrane</keyword>
<dbReference type="Pfam" id="PF07690">
    <property type="entry name" value="MFS_1"/>
    <property type="match status" value="1"/>
</dbReference>
<dbReference type="Gene3D" id="1.20.1250.20">
    <property type="entry name" value="MFS general substrate transporter like domains"/>
    <property type="match status" value="1"/>
</dbReference>
<organism evidence="8">
    <name type="scientific">Timema tahoe</name>
    <dbReference type="NCBI Taxonomy" id="61484"/>
    <lineage>
        <taxon>Eukaryota</taxon>
        <taxon>Metazoa</taxon>
        <taxon>Ecdysozoa</taxon>
        <taxon>Arthropoda</taxon>
        <taxon>Hexapoda</taxon>
        <taxon>Insecta</taxon>
        <taxon>Pterygota</taxon>
        <taxon>Neoptera</taxon>
        <taxon>Polyneoptera</taxon>
        <taxon>Phasmatodea</taxon>
        <taxon>Timematodea</taxon>
        <taxon>Timematoidea</taxon>
        <taxon>Timematidae</taxon>
        <taxon>Timema</taxon>
    </lineage>
</organism>
<dbReference type="InterPro" id="IPR036259">
    <property type="entry name" value="MFS_trans_sf"/>
</dbReference>
<dbReference type="PANTHER" id="PTHR23511:SF5">
    <property type="entry name" value="MAJOR FACILITATOR-TYPE TRANSPORTER HXNZ-RELATED"/>
    <property type="match status" value="1"/>
</dbReference>
<protein>
    <recommendedName>
        <fullName evidence="7">Major facilitator superfamily (MFS) profile domain-containing protein</fullName>
    </recommendedName>
</protein>
<gene>
    <name evidence="8" type="ORF">TTEB3V08_LOCUS8136</name>
</gene>
<keyword evidence="2" id="KW-0813">Transport</keyword>
<evidence type="ECO:0000313" key="8">
    <source>
        <dbReference type="EMBL" id="CAD7460198.1"/>
    </source>
</evidence>
<evidence type="ECO:0000256" key="5">
    <source>
        <dbReference type="ARBA" id="ARBA00023136"/>
    </source>
</evidence>
<dbReference type="SUPFAM" id="SSF103473">
    <property type="entry name" value="MFS general substrate transporter"/>
    <property type="match status" value="1"/>
</dbReference>
<evidence type="ECO:0000259" key="7">
    <source>
        <dbReference type="PROSITE" id="PS50850"/>
    </source>
</evidence>
<accession>A0A7R9IKP2</accession>
<dbReference type="InterPro" id="IPR011701">
    <property type="entry name" value="MFS"/>
</dbReference>
<evidence type="ECO:0000256" key="2">
    <source>
        <dbReference type="ARBA" id="ARBA00022448"/>
    </source>
</evidence>
<evidence type="ECO:0000256" key="6">
    <source>
        <dbReference type="SAM" id="Phobius"/>
    </source>
</evidence>